<feature type="transmembrane region" description="Helical" evidence="1">
    <location>
        <begin position="28"/>
        <end position="46"/>
    </location>
</feature>
<feature type="transmembrane region" description="Helical" evidence="1">
    <location>
        <begin position="238"/>
        <end position="259"/>
    </location>
</feature>
<comment type="caution">
    <text evidence="2">The sequence shown here is derived from an EMBL/GenBank/DDBJ whole genome shotgun (WGS) entry which is preliminary data.</text>
</comment>
<evidence type="ECO:0008006" key="4">
    <source>
        <dbReference type="Google" id="ProtNLM"/>
    </source>
</evidence>
<feature type="transmembrane region" description="Helical" evidence="1">
    <location>
        <begin position="208"/>
        <end position="232"/>
    </location>
</feature>
<feature type="transmembrane region" description="Helical" evidence="1">
    <location>
        <begin position="355"/>
        <end position="378"/>
    </location>
</feature>
<protein>
    <recommendedName>
        <fullName evidence="4">O-antigen polymerase</fullName>
    </recommendedName>
</protein>
<proteinExistence type="predicted"/>
<dbReference type="EMBL" id="PYOI01000023">
    <property type="protein sequence ID" value="PSV79947.1"/>
    <property type="molecule type" value="Genomic_DNA"/>
</dbReference>
<feature type="transmembrane region" description="Helical" evidence="1">
    <location>
        <begin position="120"/>
        <end position="144"/>
    </location>
</feature>
<feature type="transmembrane region" description="Helical" evidence="1">
    <location>
        <begin position="90"/>
        <end position="108"/>
    </location>
</feature>
<evidence type="ECO:0000313" key="2">
    <source>
        <dbReference type="EMBL" id="PSV79947.1"/>
    </source>
</evidence>
<organism evidence="2 3">
    <name type="scientific">Photobacterium leiognathi</name>
    <dbReference type="NCBI Taxonomy" id="553611"/>
    <lineage>
        <taxon>Bacteria</taxon>
        <taxon>Pseudomonadati</taxon>
        <taxon>Pseudomonadota</taxon>
        <taxon>Gammaproteobacteria</taxon>
        <taxon>Vibrionales</taxon>
        <taxon>Vibrionaceae</taxon>
        <taxon>Photobacterium</taxon>
    </lineage>
</organism>
<keyword evidence="1" id="KW-0472">Membrane</keyword>
<keyword evidence="1" id="KW-0812">Transmembrane</keyword>
<feature type="transmembrane region" description="Helical" evidence="1">
    <location>
        <begin position="58"/>
        <end position="78"/>
    </location>
</feature>
<evidence type="ECO:0000256" key="1">
    <source>
        <dbReference type="SAM" id="Phobius"/>
    </source>
</evidence>
<evidence type="ECO:0000313" key="3">
    <source>
        <dbReference type="Proteomes" id="UP000241566"/>
    </source>
</evidence>
<feature type="transmembrane region" description="Helical" evidence="1">
    <location>
        <begin position="7"/>
        <end position="22"/>
    </location>
</feature>
<name>A0ABX5GDB0_PHOLE</name>
<feature type="transmembrane region" description="Helical" evidence="1">
    <location>
        <begin position="321"/>
        <end position="343"/>
    </location>
</feature>
<sequence length="383" mass="44780">MIVKKYYVSFYISLFLVFIGFMENFGSIRYLFMMPLFIFLLIILCFSHKVMKSTINTFLVLIFFSFLLALPSYFNLYPHKGNFNYDLSDYFLGLLVKLLSIFIVFLFFKDDRGKMKDLINFVIILNVSFFLLQFILVYGTSYYLDPLYFLTGEVQRYKSNFSIPFIGYIYRPTGLYEEPSTYSAFIILLISARYYLDNKIDNILKISVFSVLLSFSVASIIYGFIVLLIFYRKTNNSYIKYLFFLFLPVLLIFLIYIGLERLGSIDTATSLRSNLLLKVFEQDKLEILFGNGMLGVIPSLSEYMKSGNLWAAGVAALNDNGLWLFIIIKFGIIGLITSIILFFKRVKSYTNRALFLIILLTKVSFLYFGFLFYLMVIINYREK</sequence>
<gene>
    <name evidence="2" type="ORF">CTM94_14785</name>
</gene>
<reference evidence="2 3" key="1">
    <citation type="submission" date="2018-01" db="EMBL/GenBank/DDBJ databases">
        <title>Whole genome sequencing of Histamine producing bacteria.</title>
        <authorList>
            <person name="Butler K."/>
        </authorList>
    </citation>
    <scope>NUCLEOTIDE SEQUENCE [LARGE SCALE GENOMIC DNA]</scope>
    <source>
        <strain evidence="2 3">ATCC 25521</strain>
    </source>
</reference>
<keyword evidence="3" id="KW-1185">Reference proteome</keyword>
<dbReference type="RefSeq" id="WP_045062635.1">
    <property type="nucleotide sequence ID" value="NZ_CP131601.1"/>
</dbReference>
<dbReference type="Proteomes" id="UP000241566">
    <property type="component" value="Unassembled WGS sequence"/>
</dbReference>
<keyword evidence="1" id="KW-1133">Transmembrane helix</keyword>
<accession>A0ABX5GDB0</accession>